<dbReference type="InterPro" id="IPR007627">
    <property type="entry name" value="RNA_pol_sigma70_r2"/>
</dbReference>
<proteinExistence type="predicted"/>
<dbReference type="SUPFAM" id="SSF88659">
    <property type="entry name" value="Sigma3 and sigma4 domains of RNA polymerase sigma factors"/>
    <property type="match status" value="1"/>
</dbReference>
<evidence type="ECO:0000313" key="3">
    <source>
        <dbReference type="Proteomes" id="UP001275315"/>
    </source>
</evidence>
<keyword evidence="3" id="KW-1185">Reference proteome</keyword>
<dbReference type="EMBL" id="JAWDIQ010000001">
    <property type="protein sequence ID" value="MDY0407610.1"/>
    <property type="molecule type" value="Genomic_DNA"/>
</dbReference>
<dbReference type="SUPFAM" id="SSF88946">
    <property type="entry name" value="Sigma2 domain of RNA polymerase sigma factors"/>
    <property type="match status" value="1"/>
</dbReference>
<evidence type="ECO:0000313" key="2">
    <source>
        <dbReference type="EMBL" id="MDY0407610.1"/>
    </source>
</evidence>
<name>A0ABU5CMN7_9BACI</name>
<dbReference type="InterPro" id="IPR013325">
    <property type="entry name" value="RNA_pol_sigma_r2"/>
</dbReference>
<dbReference type="Gene3D" id="1.10.1740.10">
    <property type="match status" value="1"/>
</dbReference>
<dbReference type="NCBIfam" id="TIGR02937">
    <property type="entry name" value="sigma70-ECF"/>
    <property type="match status" value="1"/>
</dbReference>
<dbReference type="InterPro" id="IPR013324">
    <property type="entry name" value="RNA_pol_sigma_r3/r4-like"/>
</dbReference>
<comment type="caution">
    <text evidence="2">The sequence shown here is derived from an EMBL/GenBank/DDBJ whole genome shotgun (WGS) entry which is preliminary data.</text>
</comment>
<dbReference type="Proteomes" id="UP001275315">
    <property type="component" value="Unassembled WGS sequence"/>
</dbReference>
<protein>
    <submittedName>
        <fullName evidence="2">Sigma-70 family RNA polymerase sigma factor</fullName>
    </submittedName>
</protein>
<organism evidence="2 3">
    <name type="scientific">Paracerasibacillus soli</name>
    <dbReference type="NCBI Taxonomy" id="480284"/>
    <lineage>
        <taxon>Bacteria</taxon>
        <taxon>Bacillati</taxon>
        <taxon>Bacillota</taxon>
        <taxon>Bacilli</taxon>
        <taxon>Bacillales</taxon>
        <taxon>Bacillaceae</taxon>
        <taxon>Paracerasibacillus</taxon>
    </lineage>
</organism>
<dbReference type="RefSeq" id="WP_320378411.1">
    <property type="nucleotide sequence ID" value="NZ_JAWDIQ010000001.1"/>
</dbReference>
<dbReference type="Pfam" id="PF04542">
    <property type="entry name" value="Sigma70_r2"/>
    <property type="match status" value="1"/>
</dbReference>
<reference evidence="2 3" key="1">
    <citation type="submission" date="2023-10" db="EMBL/GenBank/DDBJ databases">
        <title>Virgibacillus soli CC-YMP-6 genome.</title>
        <authorList>
            <person name="Miliotis G."/>
            <person name="Sengupta P."/>
            <person name="Hameed A."/>
            <person name="Chuvochina M."/>
            <person name="Mcdonagh F."/>
            <person name="Simpson A.C."/>
            <person name="Singh N.K."/>
            <person name="Rekha P.D."/>
            <person name="Raman K."/>
            <person name="Hugenholtz P."/>
            <person name="Venkateswaran K."/>
        </authorList>
    </citation>
    <scope>NUCLEOTIDE SEQUENCE [LARGE SCALE GENOMIC DNA]</scope>
    <source>
        <strain evidence="2 3">CC-YMP-6</strain>
    </source>
</reference>
<dbReference type="InterPro" id="IPR014284">
    <property type="entry name" value="RNA_pol_sigma-70_dom"/>
</dbReference>
<feature type="domain" description="RNA polymerase sigma-70 region 2" evidence="1">
    <location>
        <begin position="14"/>
        <end position="81"/>
    </location>
</feature>
<accession>A0ABU5CMN7</accession>
<gene>
    <name evidence="2" type="ORF">RWD45_02040</name>
</gene>
<sequence>MTQNNKLTLTFEEIFEQNERRIYYQLHKLNIRDPHHEFFQEGLVALWNAYEKYDPNRGPMSTYFNFHIRNRIIDKIRKESRVLENEEDIIKEHEIKQTNGNHLRKTDVSYVIPPHHDIPIQDFHFWDKLRRNLTIKQWKWIDYFIIKGYTQKEIAKIENTTVEAVKGWGKQTRRKLRDEAFLRKIDVDLKDYLP</sequence>
<evidence type="ECO:0000259" key="1">
    <source>
        <dbReference type="Pfam" id="PF04542"/>
    </source>
</evidence>